<accession>A0A402D6L6</accession>
<dbReference type="GO" id="GO:0007165">
    <property type="term" value="P:signal transduction"/>
    <property type="evidence" value="ECO:0007669"/>
    <property type="project" value="InterPro"/>
</dbReference>
<dbReference type="Pfam" id="PF00672">
    <property type="entry name" value="HAMP"/>
    <property type="match status" value="1"/>
</dbReference>
<reference evidence="4 5" key="1">
    <citation type="journal article" date="2019" name="Int. J. Syst. Evol. Microbiol.">
        <title>Capsulimonas corticalis gen. nov., sp. nov., an aerobic capsulated bacterium, of a novel bacterial order, Capsulimonadales ord. nov., of the class Armatimonadia of the phylum Armatimonadetes.</title>
        <authorList>
            <person name="Li J."/>
            <person name="Kudo C."/>
            <person name="Tonouchi A."/>
        </authorList>
    </citation>
    <scope>NUCLEOTIDE SEQUENCE [LARGE SCALE GENOMIC DNA]</scope>
    <source>
        <strain evidence="4 5">AX-7</strain>
    </source>
</reference>
<dbReference type="GO" id="GO:0004888">
    <property type="term" value="F:transmembrane signaling receptor activity"/>
    <property type="evidence" value="ECO:0007669"/>
    <property type="project" value="InterPro"/>
</dbReference>
<dbReference type="SUPFAM" id="SSF58104">
    <property type="entry name" value="Methyl-accepting chemotaxis protein (MCP) signaling domain"/>
    <property type="match status" value="1"/>
</dbReference>
<dbReference type="CDD" id="cd11386">
    <property type="entry name" value="MCP_signal"/>
    <property type="match status" value="1"/>
</dbReference>
<dbReference type="Proteomes" id="UP000287394">
    <property type="component" value="Chromosome"/>
</dbReference>
<dbReference type="OrthoDB" id="9795078at2"/>
<dbReference type="SMART" id="SM00283">
    <property type="entry name" value="MA"/>
    <property type="match status" value="1"/>
</dbReference>
<dbReference type="PROSITE" id="PS50885">
    <property type="entry name" value="HAMP"/>
    <property type="match status" value="1"/>
</dbReference>
<dbReference type="KEGG" id="ccot:CCAX7_26470"/>
<evidence type="ECO:0000256" key="2">
    <source>
        <dbReference type="ARBA" id="ARBA00029447"/>
    </source>
</evidence>
<dbReference type="InterPro" id="IPR051310">
    <property type="entry name" value="MCP_chemotaxis"/>
</dbReference>
<dbReference type="PANTHER" id="PTHR43531:SF14">
    <property type="entry name" value="METHYL-ACCEPTING CHEMOTAXIS PROTEIN I-RELATED"/>
    <property type="match status" value="1"/>
</dbReference>
<dbReference type="CDD" id="cd00130">
    <property type="entry name" value="PAS"/>
    <property type="match status" value="1"/>
</dbReference>
<dbReference type="FunFam" id="1.10.287.950:FF:000001">
    <property type="entry name" value="Methyl-accepting chemotaxis sensory transducer"/>
    <property type="match status" value="1"/>
</dbReference>
<keyword evidence="5" id="KW-1185">Reference proteome</keyword>
<dbReference type="CDD" id="cd06225">
    <property type="entry name" value="HAMP"/>
    <property type="match status" value="1"/>
</dbReference>
<dbReference type="InterPro" id="IPR004089">
    <property type="entry name" value="MCPsignal_dom"/>
</dbReference>
<evidence type="ECO:0000256" key="3">
    <source>
        <dbReference type="SAM" id="MobiDB-lite"/>
    </source>
</evidence>
<dbReference type="InterPro" id="IPR004090">
    <property type="entry name" value="Chemotax_Me-accpt_rcpt"/>
</dbReference>
<feature type="region of interest" description="Disordered" evidence="3">
    <location>
        <begin position="509"/>
        <end position="540"/>
    </location>
</feature>
<dbReference type="SMART" id="SM00304">
    <property type="entry name" value="HAMP"/>
    <property type="match status" value="1"/>
</dbReference>
<gene>
    <name evidence="4" type="ORF">CCAX7_26470</name>
</gene>
<dbReference type="Pfam" id="PF13426">
    <property type="entry name" value="PAS_9"/>
    <property type="match status" value="2"/>
</dbReference>
<evidence type="ECO:0000313" key="4">
    <source>
        <dbReference type="EMBL" id="BDI30596.1"/>
    </source>
</evidence>
<dbReference type="EMBL" id="AP025739">
    <property type="protein sequence ID" value="BDI30596.1"/>
    <property type="molecule type" value="Genomic_DNA"/>
</dbReference>
<name>A0A402D6L6_9BACT</name>
<dbReference type="PRINTS" id="PR00260">
    <property type="entry name" value="CHEMTRNSDUCR"/>
</dbReference>
<dbReference type="GO" id="GO:0006935">
    <property type="term" value="P:chemotaxis"/>
    <property type="evidence" value="ECO:0007669"/>
    <property type="project" value="InterPro"/>
</dbReference>
<dbReference type="InterPro" id="IPR000014">
    <property type="entry name" value="PAS"/>
</dbReference>
<evidence type="ECO:0000313" key="5">
    <source>
        <dbReference type="Proteomes" id="UP000287394"/>
    </source>
</evidence>
<dbReference type="Gene3D" id="3.30.450.20">
    <property type="entry name" value="PAS domain"/>
    <property type="match status" value="3"/>
</dbReference>
<organism evidence="4 5">
    <name type="scientific">Capsulimonas corticalis</name>
    <dbReference type="NCBI Taxonomy" id="2219043"/>
    <lineage>
        <taxon>Bacteria</taxon>
        <taxon>Bacillati</taxon>
        <taxon>Armatimonadota</taxon>
        <taxon>Armatimonadia</taxon>
        <taxon>Capsulimonadales</taxon>
        <taxon>Capsulimonadaceae</taxon>
        <taxon>Capsulimonas</taxon>
    </lineage>
</organism>
<dbReference type="Pfam" id="PF00015">
    <property type="entry name" value="MCPsignal"/>
    <property type="match status" value="1"/>
</dbReference>
<protein>
    <submittedName>
        <fullName evidence="4">Uncharacterized protein</fullName>
    </submittedName>
</protein>
<feature type="region of interest" description="Disordered" evidence="3">
    <location>
        <begin position="1"/>
        <end position="35"/>
    </location>
</feature>
<dbReference type="Gene3D" id="1.10.287.950">
    <property type="entry name" value="Methyl-accepting chemotaxis protein"/>
    <property type="match status" value="1"/>
</dbReference>
<dbReference type="AlphaFoldDB" id="A0A402D6L6"/>
<dbReference type="RefSeq" id="WP_119325100.1">
    <property type="nucleotide sequence ID" value="NZ_AP025739.1"/>
</dbReference>
<dbReference type="PROSITE" id="PS50111">
    <property type="entry name" value="CHEMOTAXIS_TRANSDUC_2"/>
    <property type="match status" value="1"/>
</dbReference>
<feature type="compositionally biased region" description="Polar residues" evidence="3">
    <location>
        <begin position="1"/>
        <end position="12"/>
    </location>
</feature>
<comment type="similarity">
    <text evidence="2">Belongs to the methyl-accepting chemotaxis (MCP) protein family.</text>
</comment>
<sequence length="806" mass="88977">MAAAAKSTTTPRATARKTELNVVEGENKPTRTPRPKLSVVANTPKAPDLMAWAHTALDNSRSNTFLCDKDFNILFANKKSFDILEFMEPNLHAHNDSWRSFRAADIVGGNLSFLFTDEPLEFRRAADPRNHPYQAQIKTGPCTCDVQITGIRAANGDLLGYAVDWERITDKLAQEARAQQLMTTLEHSTSNTFLCDMNWNVLYANEKAVDIMRFMEPNLHRHSDTWKSFRADETIGKSLGWLFTDEPEEFRKASDPRNHPYQARIKTGPCVCDVTVTSTRNEKGGVTGYAVYWERITEKVAQEARVQQLMTTLDKSTSNTFLCDINWNVLYANEKAVDIMRFMEPNLHRHSDAWRSFRADETIGKSLGWLFTDEPEEFRKASDSRNHPYQSRIKTGPCVCDVTVTSTKDDKGAVAGYVVYWERITEKVAMEARQQEQIAEKEYLSAKVEEMMSAALAITQGDLTRQIPVEKDDAIGKLATAFNDMTANLSQLIAQVRVASDSIVASSNEVSAGNDDLSRRTEETASSLEETASSMEEMTSTVKQNADNARQANQLAAQAREVAERGGSVVGKAVNSMEEINKASKRIADIISVIDEIAFQTNLLALNAAVEAARVGEQGRGFAVVAAEVRTLAGRSATAAKEIKTLVQDSVQKVQEGSSLVNQSGQQLDEIVTSVKKVADIIAEISAASQEQAAGIEQVNNAIMQMDQITQQNAALVEEAAATSQGTTNQAKDLVRVVGQFQVDPSYIDAMMRDSEQARPTSPARKPAAPARPISSSRFTPAPRASAPLRRPSTSFIKDDDGFEEF</sequence>
<dbReference type="PANTHER" id="PTHR43531">
    <property type="entry name" value="PROTEIN ICFG"/>
    <property type="match status" value="1"/>
</dbReference>
<feature type="compositionally biased region" description="Low complexity" evidence="3">
    <location>
        <begin position="524"/>
        <end position="540"/>
    </location>
</feature>
<feature type="region of interest" description="Disordered" evidence="3">
    <location>
        <begin position="755"/>
        <end position="806"/>
    </location>
</feature>
<keyword evidence="1" id="KW-0488">Methylation</keyword>
<evidence type="ECO:0000256" key="1">
    <source>
        <dbReference type="ARBA" id="ARBA00022481"/>
    </source>
</evidence>
<dbReference type="GO" id="GO:0005886">
    <property type="term" value="C:plasma membrane"/>
    <property type="evidence" value="ECO:0007669"/>
    <property type="project" value="TreeGrafter"/>
</dbReference>
<feature type="compositionally biased region" description="Low complexity" evidence="3">
    <location>
        <begin position="758"/>
        <end position="795"/>
    </location>
</feature>
<proteinExistence type="inferred from homology"/>
<dbReference type="InterPro" id="IPR003660">
    <property type="entry name" value="HAMP_dom"/>
</dbReference>